<dbReference type="AlphaFoldDB" id="A0A1B1TBQ3"/>
<feature type="transmembrane region" description="Helical" evidence="1">
    <location>
        <begin position="50"/>
        <end position="71"/>
    </location>
</feature>
<proteinExistence type="predicted"/>
<reference evidence="2" key="2">
    <citation type="journal article" date="2015" name="ISME J.">
        <title>A new class of marine Euryarchaeota group II from the Mediterranean deep chlorophyll maximum.</title>
        <authorList>
            <person name="Martin-Cuadrado A.B."/>
            <person name="Garcia-Heredia I."/>
            <person name="Molto A.G."/>
            <person name="Lopez-Ubeda R."/>
            <person name="Kimes N."/>
            <person name="Lopez-Garcia P."/>
            <person name="Moreira D."/>
            <person name="Rodriguez-Valera F."/>
        </authorList>
    </citation>
    <scope>NUCLEOTIDE SEQUENCE</scope>
</reference>
<accession>A0A1B1TBQ3</accession>
<feature type="transmembrane region" description="Helical" evidence="1">
    <location>
        <begin position="12"/>
        <end position="35"/>
    </location>
</feature>
<protein>
    <submittedName>
        <fullName evidence="2">Uncharacterized protein</fullName>
    </submittedName>
</protein>
<sequence>MSVGGNLLKRFHLLIIIICQVTIVPIFLFSIAYLIDLDLENASIGLRTEMISWIVIAGITYGIISLGLALIMSGYTPFYVSNNGGWLAVMGLSRRINDPELIDRARLNAYNTPHGTMSRLVYNKIKKENFDIMIVHGGLQLLAIPLQVILIAVPLIIMEGMPKDLIRPNSAFQLGIIGYLIALWAAIRIHPLISSRLIGLAYLLRNILGRFGRISWTMPLILYWIFARFFLALSLGWLGIDYEQWHEMQLEKIVIKTVVDEAVIPEKALLDSIVAISVLPMATFTTFSVLSGMKEMPEWMLGQEEKLKNINISSLELNNEKEDSSDDPFGFFNND</sequence>
<dbReference type="EMBL" id="KP211849">
    <property type="protein sequence ID" value="ANV79712.1"/>
    <property type="molecule type" value="Genomic_DNA"/>
</dbReference>
<keyword evidence="1" id="KW-1133">Transmembrane helix</keyword>
<keyword evidence="1" id="KW-0472">Membrane</keyword>
<evidence type="ECO:0000256" key="1">
    <source>
        <dbReference type="SAM" id="Phobius"/>
    </source>
</evidence>
<feature type="transmembrane region" description="Helical" evidence="1">
    <location>
        <begin position="268"/>
        <end position="290"/>
    </location>
</feature>
<feature type="transmembrane region" description="Helical" evidence="1">
    <location>
        <begin position="134"/>
        <end position="158"/>
    </location>
</feature>
<feature type="transmembrane region" description="Helical" evidence="1">
    <location>
        <begin position="170"/>
        <end position="187"/>
    </location>
</feature>
<feature type="transmembrane region" description="Helical" evidence="1">
    <location>
        <begin position="220"/>
        <end position="240"/>
    </location>
</feature>
<organism evidence="2">
    <name type="scientific">uncultured Poseidoniia archaeon</name>
    <dbReference type="NCBI Taxonomy" id="1697135"/>
    <lineage>
        <taxon>Archaea</taxon>
        <taxon>Methanobacteriati</taxon>
        <taxon>Thermoplasmatota</taxon>
        <taxon>Candidatus Poseidoniia</taxon>
        <taxon>environmental samples</taxon>
    </lineage>
</organism>
<keyword evidence="1" id="KW-0812">Transmembrane</keyword>
<name>A0A1B1TBQ3_9ARCH</name>
<evidence type="ECO:0000313" key="2">
    <source>
        <dbReference type="EMBL" id="ANV79712.1"/>
    </source>
</evidence>
<reference evidence="2" key="1">
    <citation type="submission" date="2014-11" db="EMBL/GenBank/DDBJ databases">
        <authorList>
            <person name="Zhu J."/>
            <person name="Qi W."/>
            <person name="Song R."/>
        </authorList>
    </citation>
    <scope>NUCLEOTIDE SEQUENCE</scope>
</reference>